<dbReference type="SUPFAM" id="SSF88946">
    <property type="entry name" value="Sigma2 domain of RNA polymerase sigma factors"/>
    <property type="match status" value="1"/>
</dbReference>
<dbReference type="Proteomes" id="UP000309215">
    <property type="component" value="Unassembled WGS sequence"/>
</dbReference>
<reference evidence="2 3" key="1">
    <citation type="submission" date="2019-04" db="EMBL/GenBank/DDBJ databases">
        <authorList>
            <person name="Li Y."/>
            <person name="Wang J."/>
        </authorList>
    </citation>
    <scope>NUCLEOTIDE SEQUENCE [LARGE SCALE GENOMIC DNA]</scope>
    <source>
        <strain evidence="2 3">DSM 14668</strain>
    </source>
</reference>
<gene>
    <name evidence="2" type="ORF">E8A74_20735</name>
</gene>
<proteinExistence type="predicted"/>
<evidence type="ECO:0000313" key="2">
    <source>
        <dbReference type="EMBL" id="TKD06345.1"/>
    </source>
</evidence>
<dbReference type="GO" id="GO:0003700">
    <property type="term" value="F:DNA-binding transcription factor activity"/>
    <property type="evidence" value="ECO:0007669"/>
    <property type="project" value="InterPro"/>
</dbReference>
<keyword evidence="3" id="KW-1185">Reference proteome</keyword>
<dbReference type="InterPro" id="IPR013325">
    <property type="entry name" value="RNA_pol_sigma_r2"/>
</dbReference>
<comment type="caution">
    <text evidence="2">The sequence shown here is derived from an EMBL/GenBank/DDBJ whole genome shotgun (WGS) entry which is preliminary data.</text>
</comment>
<dbReference type="EMBL" id="SSMQ01000020">
    <property type="protein sequence ID" value="TKD06345.1"/>
    <property type="molecule type" value="Genomic_DNA"/>
</dbReference>
<name>A0A4U1JC23_9BACT</name>
<dbReference type="Gene3D" id="1.10.1740.10">
    <property type="match status" value="1"/>
</dbReference>
<dbReference type="AlphaFoldDB" id="A0A4U1JC23"/>
<protein>
    <submittedName>
        <fullName evidence="2">Sigma-70 family RNA polymerase sigma factor</fullName>
    </submittedName>
</protein>
<evidence type="ECO:0000256" key="1">
    <source>
        <dbReference type="SAM" id="MobiDB-lite"/>
    </source>
</evidence>
<evidence type="ECO:0000313" key="3">
    <source>
        <dbReference type="Proteomes" id="UP000309215"/>
    </source>
</evidence>
<sequence>MIRQRASPGGGAPIVEADAEDIEAMRPMLLRHARAIGVERRHVDDVVQETMITTWEALAEGRVRGGERTPSEASLLGFMRQTAWYHAQNLSRRASTLHEVPASALRDVPILASPDPTPGIEARDLLARVMASSPSVAHVVELAARGFIGADAARAAGQPRATFYAHEKRLRAALRKLGATPAPEQAPRPTWKQRKRRRWGRLSRPPLLQLSLDAVASPGRGTRYTGSTMGGTPRRPLVSCTTSRRYGHALYTAFTAAKLPNSLSRISMGGGSTFR</sequence>
<accession>A0A4U1JC23</accession>
<organism evidence="2 3">
    <name type="scientific">Polyangium fumosum</name>
    <dbReference type="NCBI Taxonomy" id="889272"/>
    <lineage>
        <taxon>Bacteria</taxon>
        <taxon>Pseudomonadati</taxon>
        <taxon>Myxococcota</taxon>
        <taxon>Polyangia</taxon>
        <taxon>Polyangiales</taxon>
        <taxon>Polyangiaceae</taxon>
        <taxon>Polyangium</taxon>
    </lineage>
</organism>
<dbReference type="OrthoDB" id="160825at2"/>
<feature type="region of interest" description="Disordered" evidence="1">
    <location>
        <begin position="179"/>
        <end position="199"/>
    </location>
</feature>
<feature type="region of interest" description="Disordered" evidence="1">
    <location>
        <begin position="218"/>
        <end position="238"/>
    </location>
</feature>
<dbReference type="GO" id="GO:0006352">
    <property type="term" value="P:DNA-templated transcription initiation"/>
    <property type="evidence" value="ECO:0007669"/>
    <property type="project" value="InterPro"/>
</dbReference>